<dbReference type="InterPro" id="IPR038454">
    <property type="entry name" value="DnaA_N_sf"/>
</dbReference>
<sequence length="231" mass="26000">MNPLRLTGPEAGVIKYDLLTALSVAGLNGSPTLQTSLMRLIAALTSRYNWRADELSVGQRDLARMWSVNERTVKREIKRLTDAQLLVCTRAGVRGRVAAYRLNYAQIVRLSEPCWPLVGPDYDARMKERYRSETPVKVVNLADYAKPELAASEPSVPGTWQRAMAQLSRENGDQFKAWFSQLEYVSFEGGVLLLRTPSKFAQRYIETHLSRPLVTAVEAELGPVTRIEFKA</sequence>
<dbReference type="Gene3D" id="3.30.300.180">
    <property type="match status" value="1"/>
</dbReference>
<evidence type="ECO:0000313" key="2">
    <source>
        <dbReference type="EMBL" id="KKN83216.1"/>
    </source>
</evidence>
<name>A0A0F9WBN7_9ZZZZ</name>
<feature type="domain" description="DnaA N-terminal" evidence="1">
    <location>
        <begin position="159"/>
        <end position="211"/>
    </location>
</feature>
<dbReference type="EMBL" id="LAZR01000188">
    <property type="protein sequence ID" value="KKN83216.1"/>
    <property type="molecule type" value="Genomic_DNA"/>
</dbReference>
<proteinExistence type="predicted"/>
<accession>A0A0F9WBN7</accession>
<reference evidence="2" key="1">
    <citation type="journal article" date="2015" name="Nature">
        <title>Complex archaea that bridge the gap between prokaryotes and eukaryotes.</title>
        <authorList>
            <person name="Spang A."/>
            <person name="Saw J.H."/>
            <person name="Jorgensen S.L."/>
            <person name="Zaremba-Niedzwiedzka K."/>
            <person name="Martijn J."/>
            <person name="Lind A.E."/>
            <person name="van Eijk R."/>
            <person name="Schleper C."/>
            <person name="Guy L."/>
            <person name="Ettema T.J."/>
        </authorList>
    </citation>
    <scope>NUCLEOTIDE SEQUENCE</scope>
</reference>
<organism evidence="2">
    <name type="scientific">marine sediment metagenome</name>
    <dbReference type="NCBI Taxonomy" id="412755"/>
    <lineage>
        <taxon>unclassified sequences</taxon>
        <taxon>metagenomes</taxon>
        <taxon>ecological metagenomes</taxon>
    </lineage>
</organism>
<comment type="caution">
    <text evidence="2">The sequence shown here is derived from an EMBL/GenBank/DDBJ whole genome shotgun (WGS) entry which is preliminary data.</text>
</comment>
<dbReference type="AlphaFoldDB" id="A0A0F9WBN7"/>
<gene>
    <name evidence="2" type="ORF">LCGC14_0300890</name>
</gene>
<dbReference type="InterPro" id="IPR024633">
    <property type="entry name" value="DnaA_N_dom"/>
</dbReference>
<evidence type="ECO:0000259" key="1">
    <source>
        <dbReference type="Pfam" id="PF11638"/>
    </source>
</evidence>
<protein>
    <recommendedName>
        <fullName evidence="1">DnaA N-terminal domain-containing protein</fullName>
    </recommendedName>
</protein>
<dbReference type="Pfam" id="PF11638">
    <property type="entry name" value="DnaA_N"/>
    <property type="match status" value="1"/>
</dbReference>